<evidence type="ECO:0000313" key="3">
    <source>
        <dbReference type="EMBL" id="MED6190066.1"/>
    </source>
</evidence>
<feature type="compositionally biased region" description="Low complexity" evidence="2">
    <location>
        <begin position="43"/>
        <end position="69"/>
    </location>
</feature>
<proteinExistence type="predicted"/>
<evidence type="ECO:0000256" key="1">
    <source>
        <dbReference type="SAM" id="Coils"/>
    </source>
</evidence>
<feature type="compositionally biased region" description="Low complexity" evidence="2">
    <location>
        <begin position="24"/>
        <end position="34"/>
    </location>
</feature>
<protein>
    <submittedName>
        <fullName evidence="3">Uncharacterized protein</fullName>
    </submittedName>
</protein>
<feature type="non-terminal residue" evidence="3">
    <location>
        <position position="1"/>
    </location>
</feature>
<comment type="caution">
    <text evidence="3">The sequence shown here is derived from an EMBL/GenBank/DDBJ whole genome shotgun (WGS) entry which is preliminary data.</text>
</comment>
<name>A0ABU6WVV8_9FABA</name>
<feature type="region of interest" description="Disordered" evidence="2">
    <location>
        <begin position="24"/>
        <end position="79"/>
    </location>
</feature>
<organism evidence="3 4">
    <name type="scientific">Stylosanthes scabra</name>
    <dbReference type="NCBI Taxonomy" id="79078"/>
    <lineage>
        <taxon>Eukaryota</taxon>
        <taxon>Viridiplantae</taxon>
        <taxon>Streptophyta</taxon>
        <taxon>Embryophyta</taxon>
        <taxon>Tracheophyta</taxon>
        <taxon>Spermatophyta</taxon>
        <taxon>Magnoliopsida</taxon>
        <taxon>eudicotyledons</taxon>
        <taxon>Gunneridae</taxon>
        <taxon>Pentapetalae</taxon>
        <taxon>rosids</taxon>
        <taxon>fabids</taxon>
        <taxon>Fabales</taxon>
        <taxon>Fabaceae</taxon>
        <taxon>Papilionoideae</taxon>
        <taxon>50 kb inversion clade</taxon>
        <taxon>dalbergioids sensu lato</taxon>
        <taxon>Dalbergieae</taxon>
        <taxon>Pterocarpus clade</taxon>
        <taxon>Stylosanthes</taxon>
    </lineage>
</organism>
<accession>A0ABU6WVV8</accession>
<dbReference type="Proteomes" id="UP001341840">
    <property type="component" value="Unassembled WGS sequence"/>
</dbReference>
<reference evidence="3 4" key="1">
    <citation type="journal article" date="2023" name="Plants (Basel)">
        <title>Bridging the Gap: Combining Genomics and Transcriptomics Approaches to Understand Stylosanthes scabra, an Orphan Legume from the Brazilian Caatinga.</title>
        <authorList>
            <person name="Ferreira-Neto J.R.C."/>
            <person name="da Silva M.D."/>
            <person name="Binneck E."/>
            <person name="de Melo N.F."/>
            <person name="da Silva R.H."/>
            <person name="de Melo A.L.T.M."/>
            <person name="Pandolfi V."/>
            <person name="Bustamante F.O."/>
            <person name="Brasileiro-Vidal A.C."/>
            <person name="Benko-Iseppon A.M."/>
        </authorList>
    </citation>
    <scope>NUCLEOTIDE SEQUENCE [LARGE SCALE GENOMIC DNA]</scope>
    <source>
        <tissue evidence="3">Leaves</tissue>
    </source>
</reference>
<dbReference type="EMBL" id="JASCZI010184332">
    <property type="protein sequence ID" value="MED6190066.1"/>
    <property type="molecule type" value="Genomic_DNA"/>
</dbReference>
<feature type="region of interest" description="Disordered" evidence="2">
    <location>
        <begin position="270"/>
        <end position="312"/>
    </location>
</feature>
<keyword evidence="1" id="KW-0175">Coiled coil</keyword>
<keyword evidence="4" id="KW-1185">Reference proteome</keyword>
<feature type="coiled-coil region" evidence="1">
    <location>
        <begin position="161"/>
        <end position="223"/>
    </location>
</feature>
<gene>
    <name evidence="3" type="ORF">PIB30_102095</name>
</gene>
<evidence type="ECO:0000313" key="4">
    <source>
        <dbReference type="Proteomes" id="UP001341840"/>
    </source>
</evidence>
<sequence>TMSGKSSAYDRFKAHLLSKSKKSVAIAGSGSGASNPISPEVVPPTSSSIPDSSSGRDASASPSPSIISAQEGAKAKEFSRKCKVPEPKHGHIHSKEFDHTGFANEYLLGAALNKLKGSVMVPDEEYAQLITRVRGVEAEKRVIEGGKFELSSKVTTLEARLALETQEVSSLKELMKKSEKEKSEVEEKYKKLLVEFKLKVENLKQLEAELQSAQELCDKFSNDGMLLAEEIVENLKAQIQVLIPDFKVDQISPDFKVVDGMIVRPEFDVDMQPSPEEVGKEVDEQVQEQVLDQERSPEVRPAMSDPPPTPPC</sequence>
<evidence type="ECO:0000256" key="2">
    <source>
        <dbReference type="SAM" id="MobiDB-lite"/>
    </source>
</evidence>